<organism evidence="3 5">
    <name type="scientific">Methylacidiphilum kamchatkense Kam1</name>
    <dbReference type="NCBI Taxonomy" id="1202785"/>
    <lineage>
        <taxon>Bacteria</taxon>
        <taxon>Pseudomonadati</taxon>
        <taxon>Verrucomicrobiota</taxon>
        <taxon>Methylacidiphilae</taxon>
        <taxon>Methylacidiphilales</taxon>
        <taxon>Methylacidiphilaceae</taxon>
        <taxon>Methylacidiphilum (ex Ratnadevi et al. 2023)</taxon>
    </lineage>
</organism>
<keyword evidence="4" id="KW-1185">Reference proteome</keyword>
<dbReference type="EMBL" id="CP037899">
    <property type="protein sequence ID" value="QDQ41491.1"/>
    <property type="molecule type" value="Genomic_DNA"/>
</dbReference>
<sequence length="193" mass="22006">MDPQRQKKQQEEGILRYLFGYLSCRPNQMSMGESPDCVVEIAKKRIGIEVTILHPGEKEAGGSPLRRQEEEIVRRIGPEQPYGMWGCLDWAPSFKRRVRQKVERATRFNRSSIDQLWLVVAAAVPASGAVVSTSVPWFDVTPEDLCNITAGLLEESVYDLVYFYIIMQKKLFCWKKGSLWKEVVRKGPNPSTG</sequence>
<accession>A0A0C1RSC6</accession>
<reference evidence="3" key="2">
    <citation type="journal article" date="2019" name="BMC Genomics">
        <title>Complete genome sequence analysis of the thermoacidophilic verrucomicrobial methanotroph 'Candidatus Methylacidiphilum kamchatkense' strain Kam1 and comparison with its closest relatives.</title>
        <authorList>
            <person name="Kruse T."/>
            <person name="Ratnadevi C.M."/>
            <person name="Erikstad H.A."/>
            <person name="Birkeland N.K."/>
        </authorList>
    </citation>
    <scope>NUCLEOTIDE SEQUENCE</scope>
    <source>
        <strain evidence="3">Kam1</strain>
    </source>
</reference>
<dbReference type="STRING" id="1202785.A946_11230"/>
<dbReference type="AlphaFoldDB" id="A0A0C1RSC6"/>
<dbReference type="RefSeq" id="WP_039722251.1">
    <property type="nucleotide sequence ID" value="NZ_CP037899.1"/>
</dbReference>
<dbReference type="EMBL" id="JQNX01000011">
    <property type="protein sequence ID" value="KIE57796.1"/>
    <property type="molecule type" value="Genomic_DNA"/>
</dbReference>
<evidence type="ECO:0000313" key="4">
    <source>
        <dbReference type="Proteomes" id="UP000031594"/>
    </source>
</evidence>
<dbReference type="Proteomes" id="UP000031594">
    <property type="component" value="Unassembled WGS sequence"/>
</dbReference>
<name>A0A0C1RSC6_9BACT</name>
<reference evidence="5" key="3">
    <citation type="submission" date="2019-03" db="EMBL/GenBank/DDBJ databases">
        <title>Complete genome of Methylacidiphilum kamchatkense Kam1.</title>
        <authorList>
            <person name="Kruse T."/>
            <person name="Murarilal Ratnadevi C."/>
            <person name="Erikstad H.-A."/>
            <person name="Birkeland N.-K."/>
        </authorList>
    </citation>
    <scope>NUCLEOTIDE SEQUENCE [LARGE SCALE GENOMIC DNA]</scope>
    <source>
        <strain evidence="5">kam1</strain>
    </source>
</reference>
<keyword evidence="1" id="KW-0812">Transmembrane</keyword>
<proteinExistence type="predicted"/>
<dbReference type="KEGG" id="mkc:kam1_236"/>
<keyword evidence="1" id="KW-0472">Membrane</keyword>
<dbReference type="Proteomes" id="UP000315925">
    <property type="component" value="Chromosome"/>
</dbReference>
<evidence type="ECO:0000313" key="3">
    <source>
        <dbReference type="EMBL" id="QDQ41491.1"/>
    </source>
</evidence>
<evidence type="ECO:0000313" key="2">
    <source>
        <dbReference type="EMBL" id="KIE57796.1"/>
    </source>
</evidence>
<dbReference type="OrthoDB" id="9817859at2"/>
<evidence type="ECO:0000256" key="1">
    <source>
        <dbReference type="SAM" id="Phobius"/>
    </source>
</evidence>
<protein>
    <submittedName>
        <fullName evidence="3">Uncharacterized protein</fullName>
    </submittedName>
</protein>
<keyword evidence="1" id="KW-1133">Transmembrane helix</keyword>
<gene>
    <name evidence="2" type="ORF">A946_11230</name>
    <name evidence="3" type="ORF">kam1_236</name>
</gene>
<evidence type="ECO:0000313" key="5">
    <source>
        <dbReference type="Proteomes" id="UP000315925"/>
    </source>
</evidence>
<reference evidence="2 4" key="1">
    <citation type="submission" date="2014-08" db="EMBL/GenBank/DDBJ databases">
        <title>Methylacidiphilum kamchatkense strain Kam1 draft genome sequence.</title>
        <authorList>
            <person name="Birkeland N.-K."/>
            <person name="Erikstad H.A."/>
        </authorList>
    </citation>
    <scope>NUCLEOTIDE SEQUENCE [LARGE SCALE GENOMIC DNA]</scope>
    <source>
        <strain evidence="2 4">Kam1</strain>
    </source>
</reference>
<feature type="transmembrane region" description="Helical" evidence="1">
    <location>
        <begin position="116"/>
        <end position="138"/>
    </location>
</feature>